<feature type="compositionally biased region" description="Polar residues" evidence="1">
    <location>
        <begin position="17"/>
        <end position="29"/>
    </location>
</feature>
<dbReference type="EMBL" id="JBHTMM010000001">
    <property type="protein sequence ID" value="MFD1304294.1"/>
    <property type="molecule type" value="Genomic_DNA"/>
</dbReference>
<name>A0ABW3X670_9ACTN</name>
<reference evidence="3" key="1">
    <citation type="journal article" date="2019" name="Int. J. Syst. Evol. Microbiol.">
        <title>The Global Catalogue of Microorganisms (GCM) 10K type strain sequencing project: providing services to taxonomists for standard genome sequencing and annotation.</title>
        <authorList>
            <consortium name="The Broad Institute Genomics Platform"/>
            <consortium name="The Broad Institute Genome Sequencing Center for Infectious Disease"/>
            <person name="Wu L."/>
            <person name="Ma J."/>
        </authorList>
    </citation>
    <scope>NUCLEOTIDE SEQUENCE [LARGE SCALE GENOMIC DNA]</scope>
    <source>
        <strain evidence="3">CGMCC 4.7020</strain>
    </source>
</reference>
<feature type="region of interest" description="Disordered" evidence="1">
    <location>
        <begin position="1"/>
        <end position="29"/>
    </location>
</feature>
<proteinExistence type="predicted"/>
<dbReference type="Proteomes" id="UP001597058">
    <property type="component" value="Unassembled WGS sequence"/>
</dbReference>
<evidence type="ECO:0000256" key="1">
    <source>
        <dbReference type="SAM" id="MobiDB-lite"/>
    </source>
</evidence>
<gene>
    <name evidence="2" type="ORF">ACFQ5X_00355</name>
</gene>
<evidence type="ECO:0000313" key="3">
    <source>
        <dbReference type="Proteomes" id="UP001597058"/>
    </source>
</evidence>
<protein>
    <submittedName>
        <fullName evidence="2">Uncharacterized protein</fullName>
    </submittedName>
</protein>
<evidence type="ECO:0000313" key="2">
    <source>
        <dbReference type="EMBL" id="MFD1304294.1"/>
    </source>
</evidence>
<sequence length="40" mass="4231">MAPEQASGEALDRGSAYDNTSGDTVNPTTHGAWKYFLLTG</sequence>
<accession>A0ABW3X670</accession>
<keyword evidence="3" id="KW-1185">Reference proteome</keyword>
<dbReference type="RefSeq" id="WP_282189851.1">
    <property type="nucleotide sequence ID" value="NZ_JBHSKH010000011.1"/>
</dbReference>
<organism evidence="2 3">
    <name type="scientific">Streptomyces kaempferi</name>
    <dbReference type="NCBI Taxonomy" id="333725"/>
    <lineage>
        <taxon>Bacteria</taxon>
        <taxon>Bacillati</taxon>
        <taxon>Actinomycetota</taxon>
        <taxon>Actinomycetes</taxon>
        <taxon>Kitasatosporales</taxon>
        <taxon>Streptomycetaceae</taxon>
        <taxon>Streptomyces</taxon>
    </lineage>
</organism>
<comment type="caution">
    <text evidence="2">The sequence shown here is derived from an EMBL/GenBank/DDBJ whole genome shotgun (WGS) entry which is preliminary data.</text>
</comment>